<dbReference type="Proteomes" id="UP000762676">
    <property type="component" value="Unassembled WGS sequence"/>
</dbReference>
<name>A0AAV4G2I7_9GAST</name>
<reference evidence="3 4" key="1">
    <citation type="journal article" date="2021" name="Elife">
        <title>Chloroplast acquisition without the gene transfer in kleptoplastic sea slugs, Plakobranchus ocellatus.</title>
        <authorList>
            <person name="Maeda T."/>
            <person name="Takahashi S."/>
            <person name="Yoshida T."/>
            <person name="Shimamura S."/>
            <person name="Takaki Y."/>
            <person name="Nagai Y."/>
            <person name="Toyoda A."/>
            <person name="Suzuki Y."/>
            <person name="Arimoto A."/>
            <person name="Ishii H."/>
            <person name="Satoh N."/>
            <person name="Nishiyama T."/>
            <person name="Hasebe M."/>
            <person name="Maruyama T."/>
            <person name="Minagawa J."/>
            <person name="Obokata J."/>
            <person name="Shigenobu S."/>
        </authorList>
    </citation>
    <scope>NUCLEOTIDE SEQUENCE [LARGE SCALE GENOMIC DNA]</scope>
</reference>
<accession>A0AAV4G2I7</accession>
<organism evidence="3 4">
    <name type="scientific">Elysia marginata</name>
    <dbReference type="NCBI Taxonomy" id="1093978"/>
    <lineage>
        <taxon>Eukaryota</taxon>
        <taxon>Metazoa</taxon>
        <taxon>Spiralia</taxon>
        <taxon>Lophotrochozoa</taxon>
        <taxon>Mollusca</taxon>
        <taxon>Gastropoda</taxon>
        <taxon>Heterobranchia</taxon>
        <taxon>Euthyneura</taxon>
        <taxon>Panpulmonata</taxon>
        <taxon>Sacoglossa</taxon>
        <taxon>Placobranchoidea</taxon>
        <taxon>Plakobranchidae</taxon>
        <taxon>Elysia</taxon>
    </lineage>
</organism>
<feature type="region of interest" description="Disordered" evidence="2">
    <location>
        <begin position="292"/>
        <end position="378"/>
    </location>
</feature>
<dbReference type="EMBL" id="BMAT01008162">
    <property type="protein sequence ID" value="GFR79230.1"/>
    <property type="molecule type" value="Genomic_DNA"/>
</dbReference>
<comment type="caution">
    <text evidence="3">The sequence shown here is derived from an EMBL/GenBank/DDBJ whole genome shotgun (WGS) entry which is preliminary data.</text>
</comment>
<feature type="compositionally biased region" description="Polar residues" evidence="2">
    <location>
        <begin position="318"/>
        <end position="328"/>
    </location>
</feature>
<feature type="coiled-coil region" evidence="1">
    <location>
        <begin position="105"/>
        <end position="132"/>
    </location>
</feature>
<evidence type="ECO:0000256" key="1">
    <source>
        <dbReference type="SAM" id="Coils"/>
    </source>
</evidence>
<sequence length="422" mass="47665">MYSDSAFYDTPGKSYPTIKEQMQLCKKIAQSLTSAANKRARGAKMFMRRKRKSGKWVHEGHSEWSSSAGDVANIRDLDSELSPDEGGSKPLLYFKIPNLKNRVGNKAKQTKMALTQEQFERLRLEAKKCEHKAVPPDTCFGIVADLKAHKGRGGRMFERRRERTDKYVIDDSNARFAQNPKRLEHILGQPIKQDKSPWEAAMEHGGNVDAAFSHLTEWERNQRMNTLYQASSPRRAPVGPISPGVQKAPLPSLHNTNLKTDSQGFVLRGKDFNRVARGWRGGGEYPVAERLHHVSPTRQTGPSSPNTNYNNKIKAWQTPGQSPYTPASANPLPEPSRGADQWTRLDDWQQRQQQQTSRLDFRPVSASQNPAPVRPVSWQSESFHSGISRDDDYTYAPVDFRYAPDSYPTVAYMQPIIPGTDC</sequence>
<evidence type="ECO:0000313" key="3">
    <source>
        <dbReference type="EMBL" id="GFR79230.1"/>
    </source>
</evidence>
<feature type="compositionally biased region" description="Polar residues" evidence="2">
    <location>
        <begin position="296"/>
        <end position="311"/>
    </location>
</feature>
<evidence type="ECO:0000313" key="4">
    <source>
        <dbReference type="Proteomes" id="UP000762676"/>
    </source>
</evidence>
<evidence type="ECO:0000256" key="2">
    <source>
        <dbReference type="SAM" id="MobiDB-lite"/>
    </source>
</evidence>
<keyword evidence="4" id="KW-1185">Reference proteome</keyword>
<keyword evidence="1" id="KW-0175">Coiled coil</keyword>
<proteinExistence type="predicted"/>
<dbReference type="AlphaFoldDB" id="A0AAV4G2I7"/>
<gene>
    <name evidence="3" type="ORF">ElyMa_004015200</name>
</gene>
<protein>
    <submittedName>
        <fullName evidence="3">Synaptopodin-2</fullName>
    </submittedName>
</protein>